<feature type="transmembrane region" description="Helical" evidence="1">
    <location>
        <begin position="6"/>
        <end position="22"/>
    </location>
</feature>
<proteinExistence type="predicted"/>
<feature type="transmembrane region" description="Helical" evidence="1">
    <location>
        <begin position="27"/>
        <end position="45"/>
    </location>
</feature>
<dbReference type="OrthoDB" id="3191721at2"/>
<gene>
    <name evidence="2" type="ORF">B5G02_02330</name>
</gene>
<comment type="caution">
    <text evidence="2">The sequence shown here is derived from an EMBL/GenBank/DDBJ whole genome shotgun (WGS) entry which is preliminary data.</text>
</comment>
<feature type="transmembrane region" description="Helical" evidence="1">
    <location>
        <begin position="177"/>
        <end position="196"/>
    </location>
</feature>
<evidence type="ECO:0008006" key="4">
    <source>
        <dbReference type="Google" id="ProtNLM"/>
    </source>
</evidence>
<name>A0A1Y3XUR3_9ACTN</name>
<feature type="transmembrane region" description="Helical" evidence="1">
    <location>
        <begin position="74"/>
        <end position="93"/>
    </location>
</feature>
<feature type="transmembrane region" description="Helical" evidence="1">
    <location>
        <begin position="99"/>
        <end position="117"/>
    </location>
</feature>
<feature type="transmembrane region" description="Helical" evidence="1">
    <location>
        <begin position="51"/>
        <end position="67"/>
    </location>
</feature>
<keyword evidence="1" id="KW-1133">Transmembrane helix</keyword>
<dbReference type="EMBL" id="NFIE01000004">
    <property type="protein sequence ID" value="OUN89336.1"/>
    <property type="molecule type" value="Genomic_DNA"/>
</dbReference>
<dbReference type="Proteomes" id="UP000195781">
    <property type="component" value="Unassembled WGS sequence"/>
</dbReference>
<organism evidence="2 3">
    <name type="scientific">[Collinsella] massiliensis</name>
    <dbReference type="NCBI Taxonomy" id="1232426"/>
    <lineage>
        <taxon>Bacteria</taxon>
        <taxon>Bacillati</taxon>
        <taxon>Actinomycetota</taxon>
        <taxon>Coriobacteriia</taxon>
        <taxon>Coriobacteriales</taxon>
        <taxon>Coriobacteriaceae</taxon>
        <taxon>Enorma</taxon>
    </lineage>
</organism>
<keyword evidence="1" id="KW-0472">Membrane</keyword>
<keyword evidence="1" id="KW-0812">Transmembrane</keyword>
<dbReference type="RefSeq" id="WP_094335020.1">
    <property type="nucleotide sequence ID" value="NZ_NFIE01000004.1"/>
</dbReference>
<feature type="transmembrane region" description="Helical" evidence="1">
    <location>
        <begin position="129"/>
        <end position="157"/>
    </location>
</feature>
<reference evidence="3" key="1">
    <citation type="submission" date="2017-04" db="EMBL/GenBank/DDBJ databases">
        <title>Function of individual gut microbiota members based on whole genome sequencing of pure cultures obtained from chicken caecum.</title>
        <authorList>
            <person name="Medvecky M."/>
            <person name="Cejkova D."/>
            <person name="Polansky O."/>
            <person name="Karasova D."/>
            <person name="Kubasova T."/>
            <person name="Cizek A."/>
            <person name="Rychlik I."/>
        </authorList>
    </citation>
    <scope>NUCLEOTIDE SEQUENCE [LARGE SCALE GENOMIC DNA]</scope>
    <source>
        <strain evidence="3">An5</strain>
    </source>
</reference>
<accession>A0A1Y3XUR3</accession>
<evidence type="ECO:0000256" key="1">
    <source>
        <dbReference type="SAM" id="Phobius"/>
    </source>
</evidence>
<protein>
    <recommendedName>
        <fullName evidence="4">DUF4203 domain-containing protein</fullName>
    </recommendedName>
</protein>
<evidence type="ECO:0000313" key="2">
    <source>
        <dbReference type="EMBL" id="OUN89336.1"/>
    </source>
</evidence>
<dbReference type="AlphaFoldDB" id="A0A1Y3XUR3"/>
<sequence length="204" mass="20730">MEFVILYLLVNIAAGALACFMGKRLFYLMLGVIVFLGVFNVALSATGGDSIALGVAAALGLVAALLSKFAYKAGVFLVGFAAGAALGFLAGMLVPGAGALLWVIMLAVGVLVGLAALRRCDLFVRIGTAYTGATFLASNVLAAMLAFPQLMACAVPGDALATFDALSTYIGGTFSEAFASPMLVATVILAIIGVIVQGHTKVNE</sequence>
<keyword evidence="3" id="KW-1185">Reference proteome</keyword>
<evidence type="ECO:0000313" key="3">
    <source>
        <dbReference type="Proteomes" id="UP000195781"/>
    </source>
</evidence>